<dbReference type="PANTHER" id="PTHR24348">
    <property type="entry name" value="SERINE/THREONINE-PROTEIN KINASE UNC-51-RELATED"/>
    <property type="match status" value="1"/>
</dbReference>
<dbReference type="GO" id="GO:0004674">
    <property type="term" value="F:protein serine/threonine kinase activity"/>
    <property type="evidence" value="ECO:0007669"/>
    <property type="project" value="InterPro"/>
</dbReference>
<dbReference type="GO" id="GO:0010506">
    <property type="term" value="P:regulation of autophagy"/>
    <property type="evidence" value="ECO:0007669"/>
    <property type="project" value="InterPro"/>
</dbReference>
<evidence type="ECO:0000259" key="1">
    <source>
        <dbReference type="PROSITE" id="PS50011"/>
    </source>
</evidence>
<evidence type="ECO:0000313" key="3">
    <source>
        <dbReference type="Proteomes" id="UP000324800"/>
    </source>
</evidence>
<organism evidence="2 3">
    <name type="scientific">Streblomastix strix</name>
    <dbReference type="NCBI Taxonomy" id="222440"/>
    <lineage>
        <taxon>Eukaryota</taxon>
        <taxon>Metamonada</taxon>
        <taxon>Preaxostyla</taxon>
        <taxon>Oxymonadida</taxon>
        <taxon>Streblomastigidae</taxon>
        <taxon>Streblomastix</taxon>
    </lineage>
</organism>
<dbReference type="CDD" id="cd00180">
    <property type="entry name" value="PKc"/>
    <property type="match status" value="1"/>
</dbReference>
<dbReference type="SUPFAM" id="SSF56112">
    <property type="entry name" value="Protein kinase-like (PK-like)"/>
    <property type="match status" value="1"/>
</dbReference>
<dbReference type="OrthoDB" id="5979581at2759"/>
<dbReference type="Pfam" id="PF00069">
    <property type="entry name" value="Pkinase"/>
    <property type="match status" value="1"/>
</dbReference>
<dbReference type="Proteomes" id="UP000324800">
    <property type="component" value="Unassembled WGS sequence"/>
</dbReference>
<sequence>VYQAYSINYGIVAVKIFQRNKFDKREYNAQFELYRKRRQNLFVTILYGYDDDSQYPYIIMQYANMGTLEIIAKQPQIPLPSYVLRALMRQILMGIYNFHSSGLIHRDIKCDNILFDSPPGSGYVYAKISDFGFAKYEDLNNQQTYPAGTLPYMVLFNIITGFGKKASEVPTDSLNCSI</sequence>
<dbReference type="GO" id="GO:0005524">
    <property type="term" value="F:ATP binding"/>
    <property type="evidence" value="ECO:0007669"/>
    <property type="project" value="InterPro"/>
</dbReference>
<dbReference type="GO" id="GO:0005737">
    <property type="term" value="C:cytoplasm"/>
    <property type="evidence" value="ECO:0007669"/>
    <property type="project" value="TreeGrafter"/>
</dbReference>
<gene>
    <name evidence="2" type="ORF">EZS28_048519</name>
</gene>
<proteinExistence type="predicted"/>
<dbReference type="EMBL" id="SNRW01033757">
    <property type="protein sequence ID" value="KAA6355954.1"/>
    <property type="molecule type" value="Genomic_DNA"/>
</dbReference>
<accession>A0A5J4TC25</accession>
<comment type="caution">
    <text evidence="2">The sequence shown here is derived from an EMBL/GenBank/DDBJ whole genome shotgun (WGS) entry which is preliminary data.</text>
</comment>
<protein>
    <recommendedName>
        <fullName evidence="1">Protein kinase domain-containing protein</fullName>
    </recommendedName>
</protein>
<dbReference type="SMART" id="SM00220">
    <property type="entry name" value="S_TKc"/>
    <property type="match status" value="1"/>
</dbReference>
<dbReference type="InterPro" id="IPR008271">
    <property type="entry name" value="Ser/Thr_kinase_AS"/>
</dbReference>
<dbReference type="AlphaFoldDB" id="A0A5J4TC25"/>
<name>A0A5J4TC25_9EUKA</name>
<dbReference type="InterPro" id="IPR011009">
    <property type="entry name" value="Kinase-like_dom_sf"/>
</dbReference>
<reference evidence="2 3" key="1">
    <citation type="submission" date="2019-03" db="EMBL/GenBank/DDBJ databases">
        <title>Single cell metagenomics reveals metabolic interactions within the superorganism composed of flagellate Streblomastix strix and complex community of Bacteroidetes bacteria on its surface.</title>
        <authorList>
            <person name="Treitli S.C."/>
            <person name="Kolisko M."/>
            <person name="Husnik F."/>
            <person name="Keeling P."/>
            <person name="Hampl V."/>
        </authorList>
    </citation>
    <scope>NUCLEOTIDE SEQUENCE [LARGE SCALE GENOMIC DNA]</scope>
    <source>
        <strain evidence="2">ST1C</strain>
    </source>
</reference>
<feature type="domain" description="Protein kinase" evidence="1">
    <location>
        <begin position="1"/>
        <end position="178"/>
    </location>
</feature>
<dbReference type="PROSITE" id="PS00108">
    <property type="entry name" value="PROTEIN_KINASE_ST"/>
    <property type="match status" value="1"/>
</dbReference>
<dbReference type="Gene3D" id="1.10.510.10">
    <property type="entry name" value="Transferase(Phosphotransferase) domain 1"/>
    <property type="match status" value="1"/>
</dbReference>
<dbReference type="InterPro" id="IPR045269">
    <property type="entry name" value="Atg1-like"/>
</dbReference>
<dbReference type="InterPro" id="IPR000719">
    <property type="entry name" value="Prot_kinase_dom"/>
</dbReference>
<evidence type="ECO:0000313" key="2">
    <source>
        <dbReference type="EMBL" id="KAA6355954.1"/>
    </source>
</evidence>
<dbReference type="PROSITE" id="PS50011">
    <property type="entry name" value="PROTEIN_KINASE_DOM"/>
    <property type="match status" value="1"/>
</dbReference>
<feature type="non-terminal residue" evidence="2">
    <location>
        <position position="1"/>
    </location>
</feature>